<dbReference type="OrthoDB" id="4328740at2"/>
<feature type="region of interest" description="Disordered" evidence="1">
    <location>
        <begin position="78"/>
        <end position="128"/>
    </location>
</feature>
<proteinExistence type="predicted"/>
<keyword evidence="2" id="KW-0812">Transmembrane</keyword>
<name>A0A4Y5YUQ3_9MICO</name>
<feature type="domain" description="Anti-sigma K factor RskA C-terminal" evidence="3">
    <location>
        <begin position="142"/>
        <end position="268"/>
    </location>
</feature>
<gene>
    <name evidence="4" type="ORF">FIV50_16520</name>
</gene>
<dbReference type="GO" id="GO:0005886">
    <property type="term" value="C:plasma membrane"/>
    <property type="evidence" value="ECO:0007669"/>
    <property type="project" value="InterPro"/>
</dbReference>
<protein>
    <submittedName>
        <fullName evidence="4">Anti-sigma factor</fullName>
    </submittedName>
</protein>
<sequence length="278" mass="29497">MSHLDDEKIALIAMGEPAGSDADTQHLVECESCAAEVADMSRVALVARSSVVEGDLEAPPADVWSRIHGELRLSDAVAADPAADPASVEAEPESESIPAPQSVSDPEPVSEPDAVDAERERHRNRTRIRSRRRSSASVWILAASMALVVAIGAGVWIARSLTPSSAVIASAELAAFPDHPDAVGQAEIDDDGDGRRTLTVTLEGDELADGDYREVWLIREDGQALISLGVLDDASGTFRVPDGVDLDEYRLVDISFEPVDGDPAHSGDSIVRGELDFA</sequence>
<organism evidence="4 5">
    <name type="scientific">Microbacterium foliorum</name>
    <dbReference type="NCBI Taxonomy" id="104336"/>
    <lineage>
        <taxon>Bacteria</taxon>
        <taxon>Bacillati</taxon>
        <taxon>Actinomycetota</taxon>
        <taxon>Actinomycetes</taxon>
        <taxon>Micrococcales</taxon>
        <taxon>Microbacteriaceae</taxon>
        <taxon>Microbacterium</taxon>
    </lineage>
</organism>
<evidence type="ECO:0000256" key="2">
    <source>
        <dbReference type="SAM" id="Phobius"/>
    </source>
</evidence>
<dbReference type="EMBL" id="CP041040">
    <property type="protein sequence ID" value="QDE36248.1"/>
    <property type="molecule type" value="Genomic_DNA"/>
</dbReference>
<keyword evidence="2" id="KW-0472">Membrane</keyword>
<evidence type="ECO:0000259" key="3">
    <source>
        <dbReference type="Pfam" id="PF10099"/>
    </source>
</evidence>
<dbReference type="AlphaFoldDB" id="A0A4Y5YUQ3"/>
<evidence type="ECO:0000313" key="5">
    <source>
        <dbReference type="Proteomes" id="UP000316125"/>
    </source>
</evidence>
<evidence type="ECO:0000256" key="1">
    <source>
        <dbReference type="SAM" id="MobiDB-lite"/>
    </source>
</evidence>
<dbReference type="Proteomes" id="UP000316125">
    <property type="component" value="Chromosome"/>
</dbReference>
<keyword evidence="2" id="KW-1133">Transmembrane helix</keyword>
<feature type="transmembrane region" description="Helical" evidence="2">
    <location>
        <begin position="136"/>
        <end position="158"/>
    </location>
</feature>
<dbReference type="RefSeq" id="WP_140038377.1">
    <property type="nucleotide sequence ID" value="NZ_CP041040.1"/>
</dbReference>
<feature type="compositionally biased region" description="Low complexity" evidence="1">
    <location>
        <begin position="78"/>
        <end position="100"/>
    </location>
</feature>
<dbReference type="InterPro" id="IPR018764">
    <property type="entry name" value="RskA_C"/>
</dbReference>
<evidence type="ECO:0000313" key="4">
    <source>
        <dbReference type="EMBL" id="QDE36248.1"/>
    </source>
</evidence>
<dbReference type="Pfam" id="PF10099">
    <property type="entry name" value="RskA_C"/>
    <property type="match status" value="1"/>
</dbReference>
<accession>A0A4Y5YUQ3</accession>
<reference evidence="4 5" key="1">
    <citation type="submission" date="2019-06" db="EMBL/GenBank/DDBJ databases">
        <title>Complete genome of Microbacterium foliorum M2.</title>
        <authorList>
            <person name="Cao G."/>
        </authorList>
    </citation>
    <scope>NUCLEOTIDE SEQUENCE [LARGE SCALE GENOMIC DNA]</scope>
    <source>
        <strain evidence="4 5">M2</strain>
    </source>
</reference>